<evidence type="ECO:0000313" key="6">
    <source>
        <dbReference type="EMBL" id="VAW70392.1"/>
    </source>
</evidence>
<reference evidence="6" key="1">
    <citation type="submission" date="2018-06" db="EMBL/GenBank/DDBJ databases">
        <authorList>
            <person name="Zhirakovskaya E."/>
        </authorList>
    </citation>
    <scope>NUCLEOTIDE SEQUENCE</scope>
</reference>
<feature type="compositionally biased region" description="Polar residues" evidence="2">
    <location>
        <begin position="98"/>
        <end position="108"/>
    </location>
</feature>
<evidence type="ECO:0000259" key="3">
    <source>
        <dbReference type="PROSITE" id="PS50966"/>
    </source>
</evidence>
<feature type="compositionally biased region" description="Low complexity" evidence="2">
    <location>
        <begin position="111"/>
        <end position="123"/>
    </location>
</feature>
<dbReference type="InterPro" id="IPR038718">
    <property type="entry name" value="SNF2-like_sf"/>
</dbReference>
<evidence type="ECO:0000256" key="2">
    <source>
        <dbReference type="SAM" id="MobiDB-lite"/>
    </source>
</evidence>
<dbReference type="InterPro" id="IPR027417">
    <property type="entry name" value="P-loop_NTPase"/>
</dbReference>
<dbReference type="PROSITE" id="PS51192">
    <property type="entry name" value="HELICASE_ATP_BIND_1"/>
    <property type="match status" value="1"/>
</dbReference>
<dbReference type="CDD" id="cd18793">
    <property type="entry name" value="SF2_C_SNF"/>
    <property type="match status" value="1"/>
</dbReference>
<feature type="domain" description="Helicase C-terminal" evidence="5">
    <location>
        <begin position="1011"/>
        <end position="1159"/>
    </location>
</feature>
<keyword evidence="6" id="KW-0067">ATP-binding</keyword>
<proteinExistence type="predicted"/>
<evidence type="ECO:0000259" key="5">
    <source>
        <dbReference type="PROSITE" id="PS51194"/>
    </source>
</evidence>
<organism evidence="6">
    <name type="scientific">hydrothermal vent metagenome</name>
    <dbReference type="NCBI Taxonomy" id="652676"/>
    <lineage>
        <taxon>unclassified sequences</taxon>
        <taxon>metagenomes</taxon>
        <taxon>ecological metagenomes</taxon>
    </lineage>
</organism>
<dbReference type="SUPFAM" id="SSF52540">
    <property type="entry name" value="P-loop containing nucleoside triphosphate hydrolases"/>
    <property type="match status" value="2"/>
</dbReference>
<dbReference type="PANTHER" id="PTHR10799">
    <property type="entry name" value="SNF2/RAD54 HELICASE FAMILY"/>
    <property type="match status" value="1"/>
</dbReference>
<keyword evidence="6" id="KW-0547">Nucleotide-binding</keyword>
<keyword evidence="1" id="KW-0378">Hydrolase</keyword>
<accession>A0A3B0Y4U9</accession>
<protein>
    <submittedName>
        <fullName evidence="6">DNA/RNA helicases, SNF2 family</fullName>
    </submittedName>
</protein>
<name>A0A3B0Y4U9_9ZZZZ</name>
<dbReference type="InterPro" id="IPR014001">
    <property type="entry name" value="Helicase_ATP-bd"/>
</dbReference>
<dbReference type="GO" id="GO:0016787">
    <property type="term" value="F:hydrolase activity"/>
    <property type="evidence" value="ECO:0007669"/>
    <property type="project" value="UniProtKB-KW"/>
</dbReference>
<dbReference type="PROSITE" id="PS50966">
    <property type="entry name" value="ZF_SWIM"/>
    <property type="match status" value="1"/>
</dbReference>
<dbReference type="GO" id="GO:0005524">
    <property type="term" value="F:ATP binding"/>
    <property type="evidence" value="ECO:0007669"/>
    <property type="project" value="InterPro"/>
</dbReference>
<feature type="compositionally biased region" description="Basic and acidic residues" evidence="2">
    <location>
        <begin position="143"/>
        <end position="155"/>
    </location>
</feature>
<dbReference type="InterPro" id="IPR000330">
    <property type="entry name" value="SNF2_N"/>
</dbReference>
<dbReference type="InterPro" id="IPR049730">
    <property type="entry name" value="SNF2/RAD54-like_C"/>
</dbReference>
<dbReference type="EMBL" id="UOFJ01000518">
    <property type="protein sequence ID" value="VAW70392.1"/>
    <property type="molecule type" value="Genomic_DNA"/>
</dbReference>
<dbReference type="GO" id="GO:0004386">
    <property type="term" value="F:helicase activity"/>
    <property type="evidence" value="ECO:0007669"/>
    <property type="project" value="UniProtKB-KW"/>
</dbReference>
<evidence type="ECO:0000256" key="1">
    <source>
        <dbReference type="ARBA" id="ARBA00022801"/>
    </source>
</evidence>
<dbReference type="InterPro" id="IPR001650">
    <property type="entry name" value="Helicase_C-like"/>
</dbReference>
<dbReference type="Gene3D" id="3.40.50.10810">
    <property type="entry name" value="Tandem AAA-ATPase domain"/>
    <property type="match status" value="1"/>
</dbReference>
<keyword evidence="6" id="KW-0347">Helicase</keyword>
<dbReference type="AlphaFoldDB" id="A0A3B0Y4U9"/>
<dbReference type="CDD" id="cd18012">
    <property type="entry name" value="DEXQc_arch_SWI2_SNF2"/>
    <property type="match status" value="1"/>
</dbReference>
<dbReference type="PROSITE" id="PS51194">
    <property type="entry name" value="HELICASE_CTER"/>
    <property type="match status" value="1"/>
</dbReference>
<gene>
    <name evidence="6" type="ORF">MNBD_GAMMA10-3129</name>
</gene>
<sequence>MPLSQLNTHQIQTLFSSDTYQQGEALQLSQQVSELESSGHISARVNDPWQGICQTFITVQKNSAKLDIDGECSCEQESNCAHVVATLLQLLKATDTKPANTVSANTGPVDTGSTSTATVTTTATRHEIATTTPQPSTGWQPRQRPEQRPDQRPDQSNKQLHYVLSVRAHLGREHLKLSLKLVSRNTPDKAALNHSATRSQSYSIPLSLNNPPRFIQPADLQIFQLLQAEAQLSGLSYFLPIENRKIIEPLLSTGRCHWQCAEAPTLTPQHTALTGRWNWQQHTDGSQQLVFTPDNAGIRILPCLPLSYLDEQTHATGLINSGLSDAQDSLFFNLPAYAADEIARVVQQPPLHEILTDSAIPLPQLAKNFISKQASVDIIFTLGLKPRNKTEPNKSRKNTFWAACSLLEGHLAFSYPGCCIGHSENSHFIGQFEGDTFIQWQRDRAGENAAIQNLQQRGWTPCLTTNGDTWLNAQQEDNGLSFARAQAFDLVQLKQQGWQLVLPDSLTDGHPDEQPGRQTNALAQVITSDIKNWQAELSPSKNSQQMLLSLTENLPENLLEKLTGKHNNQRINLIQALHISLHQQWIKYDELAENSQTSLLATDDQQILIIENQTLRALLNQLLELLSPRYLQEAAHNETRLILSRARVEAIQALCDSLGIHLVVDPQLIMSTPMLTPLAIPLAIPLATPLTNTSDVSISAGLNADLRDYQQQGVNWLTHLFQHKLGGLLADDMGLGKTLQILAFIWHCKQQQLLDRPVLILAPTSLLGNWKAEAEKFTPGLKLLLLQGAKRHPLFSQIPQSDLVITSYPLLVRDQELLLMHNWQLLILDEAQAIKNPQSRTSKAAREFNADSNFCLSGTPLENHLGELWSLFDFTLPGLLGNQQQFNDWFREPIEAHGDTLQYELLIERVRAFMLRRLKRDVLPQLPGKTHQLCLIEMAETQQQMYDSIHTQMKQNLQRHIRDRGLQGSRMHILEALTRLRQVCCDPRLLNGLLNEPLNENNDSGEQSSAKLSQLMRMLEEMLQQGRRVLIFSQFTSMLKLIEQALDNRAIKYALLTGQTKHRDREVKRFQQGEVPLFLISLKAGGSGLNLTRADTVIHYDPWWNPAAENQATDRAHRIGQHQSVMVYKLITENTIEQKILELQQRKQALADVLLDSSQGAPETFDEAFDAADLKNLLQLLDYAP</sequence>
<dbReference type="Gene3D" id="3.40.50.300">
    <property type="entry name" value="P-loop containing nucleotide triphosphate hydrolases"/>
    <property type="match status" value="1"/>
</dbReference>
<dbReference type="Pfam" id="PF00271">
    <property type="entry name" value="Helicase_C"/>
    <property type="match status" value="1"/>
</dbReference>
<dbReference type="SMART" id="SM00490">
    <property type="entry name" value="HELICc"/>
    <property type="match status" value="1"/>
</dbReference>
<dbReference type="InterPro" id="IPR007527">
    <property type="entry name" value="Znf_SWIM"/>
</dbReference>
<dbReference type="GO" id="GO:0008270">
    <property type="term" value="F:zinc ion binding"/>
    <property type="evidence" value="ECO:0007669"/>
    <property type="project" value="InterPro"/>
</dbReference>
<dbReference type="Pfam" id="PF00176">
    <property type="entry name" value="SNF2-rel_dom"/>
    <property type="match status" value="1"/>
</dbReference>
<feature type="domain" description="Helicase ATP-binding" evidence="4">
    <location>
        <begin position="718"/>
        <end position="878"/>
    </location>
</feature>
<feature type="domain" description="SWIM-type" evidence="3">
    <location>
        <begin position="57"/>
        <end position="91"/>
    </location>
</feature>
<evidence type="ECO:0000259" key="4">
    <source>
        <dbReference type="PROSITE" id="PS51192"/>
    </source>
</evidence>
<feature type="region of interest" description="Disordered" evidence="2">
    <location>
        <begin position="98"/>
        <end position="157"/>
    </location>
</feature>
<dbReference type="SMART" id="SM00487">
    <property type="entry name" value="DEXDc"/>
    <property type="match status" value="1"/>
</dbReference>